<reference evidence="2" key="1">
    <citation type="submission" date="2022-11" db="EMBL/GenBank/DDBJ databases">
        <authorList>
            <person name="Morgan W.R."/>
            <person name="Tartar A."/>
        </authorList>
    </citation>
    <scope>NUCLEOTIDE SEQUENCE</scope>
    <source>
        <strain evidence="2">ARSEF 373</strain>
    </source>
</reference>
<proteinExistence type="predicted"/>
<feature type="region of interest" description="Disordered" evidence="1">
    <location>
        <begin position="200"/>
        <end position="226"/>
    </location>
</feature>
<organism evidence="2 3">
    <name type="scientific">Lagenidium giganteum</name>
    <dbReference type="NCBI Taxonomy" id="4803"/>
    <lineage>
        <taxon>Eukaryota</taxon>
        <taxon>Sar</taxon>
        <taxon>Stramenopiles</taxon>
        <taxon>Oomycota</taxon>
        <taxon>Peronosporomycetes</taxon>
        <taxon>Pythiales</taxon>
        <taxon>Pythiaceae</taxon>
    </lineage>
</organism>
<sequence length="286" mass="31772">MDDVDGLDLSPMPPPRAPAARPTPLRLSGLTEARAATEVSAAVVDGGLAATCDDDGEVLRPLASPVPHPHPLANARPGRTPQFRPLPSLQRLDPAFLNRQRVQAFAELRGDVPGDENAAAELGTGTMPEQHSTKVLERMIEVVETGSGVVDVGIAELDDQERAKAATHAIEARRQQQFEEPDLSGAPSLLQQARQRKVRKQVDPKWLKQQQDESLRPVPPQDRDDERHLYESTYRVSLDELMANNFFFDERSQQRLTDYPPFYQPPPVYRKGTTGLPGCIYDSWML</sequence>
<keyword evidence="3" id="KW-1185">Reference proteome</keyword>
<name>A0AAV2Z1C1_9STRA</name>
<evidence type="ECO:0000313" key="3">
    <source>
        <dbReference type="Proteomes" id="UP001146120"/>
    </source>
</evidence>
<feature type="region of interest" description="Disordered" evidence="1">
    <location>
        <begin position="1"/>
        <end position="23"/>
    </location>
</feature>
<accession>A0AAV2Z1C1</accession>
<protein>
    <submittedName>
        <fullName evidence="2">Uncharacterized protein</fullName>
    </submittedName>
</protein>
<evidence type="ECO:0000256" key="1">
    <source>
        <dbReference type="SAM" id="MobiDB-lite"/>
    </source>
</evidence>
<dbReference type="EMBL" id="DAKRPA010000080">
    <property type="protein sequence ID" value="DAZ99596.1"/>
    <property type="molecule type" value="Genomic_DNA"/>
</dbReference>
<gene>
    <name evidence="2" type="ORF">N0F65_001424</name>
</gene>
<reference evidence="2" key="2">
    <citation type="journal article" date="2023" name="Microbiol Resour">
        <title>Decontamination and Annotation of the Draft Genome Sequence of the Oomycete Lagenidium giganteum ARSEF 373.</title>
        <authorList>
            <person name="Morgan W.R."/>
            <person name="Tartar A."/>
        </authorList>
    </citation>
    <scope>NUCLEOTIDE SEQUENCE</scope>
    <source>
        <strain evidence="2">ARSEF 373</strain>
    </source>
</reference>
<dbReference type="AlphaFoldDB" id="A0AAV2Z1C1"/>
<evidence type="ECO:0000313" key="2">
    <source>
        <dbReference type="EMBL" id="DAZ99596.1"/>
    </source>
</evidence>
<comment type="caution">
    <text evidence="2">The sequence shown here is derived from an EMBL/GenBank/DDBJ whole genome shotgun (WGS) entry which is preliminary data.</text>
</comment>
<dbReference type="Proteomes" id="UP001146120">
    <property type="component" value="Unassembled WGS sequence"/>
</dbReference>
<feature type="region of interest" description="Disordered" evidence="1">
    <location>
        <begin position="176"/>
        <end position="195"/>
    </location>
</feature>